<keyword evidence="2" id="KW-1185">Reference proteome</keyword>
<sequence>MHLDEPVIASLGIGQRAAHLILPQGLVRVNGLFLPAISPIDTLSPTKELPTFESSQLAQTLLALHQLGVAYEALPASAAKLQNQHLLECFAVVLGAINTDVAYRGVAELVKVVAMHGGVEFLLASEDKEVVVLGVICIPEKEILEPQSASSVFEVEPFELKLAGVGDFHGEFGCWSFSK</sequence>
<organism evidence="1 2">
    <name type="scientific">Penicillium alfredii</name>
    <dbReference type="NCBI Taxonomy" id="1506179"/>
    <lineage>
        <taxon>Eukaryota</taxon>
        <taxon>Fungi</taxon>
        <taxon>Dikarya</taxon>
        <taxon>Ascomycota</taxon>
        <taxon>Pezizomycotina</taxon>
        <taxon>Eurotiomycetes</taxon>
        <taxon>Eurotiomycetidae</taxon>
        <taxon>Eurotiales</taxon>
        <taxon>Aspergillaceae</taxon>
        <taxon>Penicillium</taxon>
    </lineage>
</organism>
<proteinExistence type="predicted"/>
<evidence type="ECO:0000313" key="1">
    <source>
        <dbReference type="EMBL" id="KAJ5091340.1"/>
    </source>
</evidence>
<comment type="caution">
    <text evidence="1">The sequence shown here is derived from an EMBL/GenBank/DDBJ whole genome shotgun (WGS) entry which is preliminary data.</text>
</comment>
<name>A0A9W9F0I0_9EURO</name>
<protein>
    <submittedName>
        <fullName evidence="1">Uncharacterized protein</fullName>
    </submittedName>
</protein>
<dbReference type="Proteomes" id="UP001141434">
    <property type="component" value="Unassembled WGS sequence"/>
</dbReference>
<dbReference type="AlphaFoldDB" id="A0A9W9F0I0"/>
<dbReference type="GeneID" id="81395907"/>
<accession>A0A9W9F0I0</accession>
<evidence type="ECO:0000313" key="2">
    <source>
        <dbReference type="Proteomes" id="UP001141434"/>
    </source>
</evidence>
<dbReference type="RefSeq" id="XP_056509538.1">
    <property type="nucleotide sequence ID" value="XM_056656738.1"/>
</dbReference>
<reference evidence="1" key="2">
    <citation type="journal article" date="2023" name="IMA Fungus">
        <title>Comparative genomic study of the Penicillium genus elucidates a diverse pangenome and 15 lateral gene transfer events.</title>
        <authorList>
            <person name="Petersen C."/>
            <person name="Sorensen T."/>
            <person name="Nielsen M.R."/>
            <person name="Sondergaard T.E."/>
            <person name="Sorensen J.L."/>
            <person name="Fitzpatrick D.A."/>
            <person name="Frisvad J.C."/>
            <person name="Nielsen K.L."/>
        </authorList>
    </citation>
    <scope>NUCLEOTIDE SEQUENCE</scope>
    <source>
        <strain evidence="1">IBT 34128</strain>
    </source>
</reference>
<dbReference type="EMBL" id="JAPMSZ010000009">
    <property type="protein sequence ID" value="KAJ5091340.1"/>
    <property type="molecule type" value="Genomic_DNA"/>
</dbReference>
<gene>
    <name evidence="1" type="ORF">NUU61_006210</name>
</gene>
<reference evidence="1" key="1">
    <citation type="submission" date="2022-11" db="EMBL/GenBank/DDBJ databases">
        <authorList>
            <person name="Petersen C."/>
        </authorList>
    </citation>
    <scope>NUCLEOTIDE SEQUENCE</scope>
    <source>
        <strain evidence="1">IBT 34128</strain>
    </source>
</reference>